<sequence>MIKMPFHFPYITSTSRTYQNPCVNLPHTLNAAQIHALPLRVHSLEYLQSPIKSPAADASVNDATGNRIEMNVRASSALLARMSP</sequence>
<reference evidence="1" key="2">
    <citation type="submission" date="2023-06" db="EMBL/GenBank/DDBJ databases">
        <authorList>
            <person name="Ma L."/>
            <person name="Liu K.-W."/>
            <person name="Li Z."/>
            <person name="Hsiao Y.-Y."/>
            <person name="Qi Y."/>
            <person name="Fu T."/>
            <person name="Tang G."/>
            <person name="Zhang D."/>
            <person name="Sun W.-H."/>
            <person name="Liu D.-K."/>
            <person name="Li Y."/>
            <person name="Chen G.-Z."/>
            <person name="Liu X.-D."/>
            <person name="Liao X.-Y."/>
            <person name="Jiang Y.-T."/>
            <person name="Yu X."/>
            <person name="Hao Y."/>
            <person name="Huang J."/>
            <person name="Zhao X.-W."/>
            <person name="Ke S."/>
            <person name="Chen Y.-Y."/>
            <person name="Wu W.-L."/>
            <person name="Hsu J.-L."/>
            <person name="Lin Y.-F."/>
            <person name="Huang M.-D."/>
            <person name="Li C.-Y."/>
            <person name="Huang L."/>
            <person name="Wang Z.-W."/>
            <person name="Zhao X."/>
            <person name="Zhong W.-Y."/>
            <person name="Peng D.-H."/>
            <person name="Ahmad S."/>
            <person name="Lan S."/>
            <person name="Zhang J.-S."/>
            <person name="Tsai W.-C."/>
            <person name="Van De Peer Y."/>
            <person name="Liu Z.-J."/>
        </authorList>
    </citation>
    <scope>NUCLEOTIDE SEQUENCE</scope>
    <source>
        <strain evidence="1">SCP</strain>
        <tissue evidence="1">Leaves</tissue>
    </source>
</reference>
<evidence type="ECO:0000313" key="1">
    <source>
        <dbReference type="EMBL" id="KAK1273687.1"/>
    </source>
</evidence>
<keyword evidence="2" id="KW-1185">Reference proteome</keyword>
<proteinExistence type="predicted"/>
<dbReference type="Proteomes" id="UP001179952">
    <property type="component" value="Unassembled WGS sequence"/>
</dbReference>
<evidence type="ECO:0000313" key="2">
    <source>
        <dbReference type="Proteomes" id="UP001179952"/>
    </source>
</evidence>
<name>A0AAV9BB30_ACOGR</name>
<organism evidence="1 2">
    <name type="scientific">Acorus gramineus</name>
    <name type="common">Dwarf sweet flag</name>
    <dbReference type="NCBI Taxonomy" id="55184"/>
    <lineage>
        <taxon>Eukaryota</taxon>
        <taxon>Viridiplantae</taxon>
        <taxon>Streptophyta</taxon>
        <taxon>Embryophyta</taxon>
        <taxon>Tracheophyta</taxon>
        <taxon>Spermatophyta</taxon>
        <taxon>Magnoliopsida</taxon>
        <taxon>Liliopsida</taxon>
        <taxon>Acoraceae</taxon>
        <taxon>Acorus</taxon>
    </lineage>
</organism>
<accession>A0AAV9BB30</accession>
<comment type="caution">
    <text evidence="1">The sequence shown here is derived from an EMBL/GenBank/DDBJ whole genome shotgun (WGS) entry which is preliminary data.</text>
</comment>
<gene>
    <name evidence="1" type="ORF">QJS04_geneDACA012213</name>
</gene>
<dbReference type="EMBL" id="JAUJYN010000004">
    <property type="protein sequence ID" value="KAK1273687.1"/>
    <property type="molecule type" value="Genomic_DNA"/>
</dbReference>
<protein>
    <submittedName>
        <fullName evidence="1">Uncharacterized protein</fullName>
    </submittedName>
</protein>
<dbReference type="AlphaFoldDB" id="A0AAV9BB30"/>
<reference evidence="1" key="1">
    <citation type="journal article" date="2023" name="Nat. Commun.">
        <title>Diploid and tetraploid genomes of Acorus and the evolution of monocots.</title>
        <authorList>
            <person name="Ma L."/>
            <person name="Liu K.W."/>
            <person name="Li Z."/>
            <person name="Hsiao Y.Y."/>
            <person name="Qi Y."/>
            <person name="Fu T."/>
            <person name="Tang G.D."/>
            <person name="Zhang D."/>
            <person name="Sun W.H."/>
            <person name="Liu D.K."/>
            <person name="Li Y."/>
            <person name="Chen G.Z."/>
            <person name="Liu X.D."/>
            <person name="Liao X.Y."/>
            <person name="Jiang Y.T."/>
            <person name="Yu X."/>
            <person name="Hao Y."/>
            <person name="Huang J."/>
            <person name="Zhao X.W."/>
            <person name="Ke S."/>
            <person name="Chen Y.Y."/>
            <person name="Wu W.L."/>
            <person name="Hsu J.L."/>
            <person name="Lin Y.F."/>
            <person name="Huang M.D."/>
            <person name="Li C.Y."/>
            <person name="Huang L."/>
            <person name="Wang Z.W."/>
            <person name="Zhao X."/>
            <person name="Zhong W.Y."/>
            <person name="Peng D.H."/>
            <person name="Ahmad S."/>
            <person name="Lan S."/>
            <person name="Zhang J.S."/>
            <person name="Tsai W.C."/>
            <person name="Van de Peer Y."/>
            <person name="Liu Z.J."/>
        </authorList>
    </citation>
    <scope>NUCLEOTIDE SEQUENCE</scope>
    <source>
        <strain evidence="1">SCP</strain>
    </source>
</reference>